<keyword evidence="1" id="KW-0472">Membrane</keyword>
<keyword evidence="1" id="KW-0812">Transmembrane</keyword>
<protein>
    <submittedName>
        <fullName evidence="2">Uncharacterized protein</fullName>
    </submittedName>
</protein>
<sequence length="73" mass="8669">MSRSTIEELITVFRTIASIGYLAFSVFVVEISYRGYKKFLKDDEGKIKRYRWVFNTTAILIIFLLVFIYTLLF</sequence>
<dbReference type="EMBL" id="MGGR01000010">
    <property type="protein sequence ID" value="OGM33994.1"/>
    <property type="molecule type" value="Genomic_DNA"/>
</dbReference>
<comment type="caution">
    <text evidence="2">The sequence shown here is derived from an EMBL/GenBank/DDBJ whole genome shotgun (WGS) entry which is preliminary data.</text>
</comment>
<feature type="transmembrane region" description="Helical" evidence="1">
    <location>
        <begin position="52"/>
        <end position="72"/>
    </location>
</feature>
<dbReference type="AlphaFoldDB" id="A0A1F7Z3I8"/>
<evidence type="ECO:0000256" key="1">
    <source>
        <dbReference type="SAM" id="Phobius"/>
    </source>
</evidence>
<evidence type="ECO:0000313" key="3">
    <source>
        <dbReference type="Proteomes" id="UP000177169"/>
    </source>
</evidence>
<gene>
    <name evidence="2" type="ORF">A3D01_03620</name>
</gene>
<dbReference type="STRING" id="1802505.A3D01_03620"/>
<organism evidence="2 3">
    <name type="scientific">Candidatus Woesebacteria bacterium RIFCSPHIGHO2_02_FULL_39_13</name>
    <dbReference type="NCBI Taxonomy" id="1802505"/>
    <lineage>
        <taxon>Bacteria</taxon>
        <taxon>Candidatus Woeseibacteriota</taxon>
    </lineage>
</organism>
<feature type="transmembrane region" description="Helical" evidence="1">
    <location>
        <begin position="12"/>
        <end position="31"/>
    </location>
</feature>
<keyword evidence="1" id="KW-1133">Transmembrane helix</keyword>
<dbReference type="Proteomes" id="UP000177169">
    <property type="component" value="Unassembled WGS sequence"/>
</dbReference>
<name>A0A1F7Z3I8_9BACT</name>
<reference evidence="2 3" key="1">
    <citation type="journal article" date="2016" name="Nat. Commun.">
        <title>Thousands of microbial genomes shed light on interconnected biogeochemical processes in an aquifer system.</title>
        <authorList>
            <person name="Anantharaman K."/>
            <person name="Brown C.T."/>
            <person name="Hug L.A."/>
            <person name="Sharon I."/>
            <person name="Castelle C.J."/>
            <person name="Probst A.J."/>
            <person name="Thomas B.C."/>
            <person name="Singh A."/>
            <person name="Wilkins M.J."/>
            <person name="Karaoz U."/>
            <person name="Brodie E.L."/>
            <person name="Williams K.H."/>
            <person name="Hubbard S.S."/>
            <person name="Banfield J.F."/>
        </authorList>
    </citation>
    <scope>NUCLEOTIDE SEQUENCE [LARGE SCALE GENOMIC DNA]</scope>
</reference>
<proteinExistence type="predicted"/>
<evidence type="ECO:0000313" key="2">
    <source>
        <dbReference type="EMBL" id="OGM33994.1"/>
    </source>
</evidence>
<accession>A0A1F7Z3I8</accession>